<name>A0A6J7I142_9ZZZZ</name>
<accession>A0A6J7I142</accession>
<feature type="region of interest" description="Disordered" evidence="1">
    <location>
        <begin position="1"/>
        <end position="21"/>
    </location>
</feature>
<dbReference type="PANTHER" id="PTHR33744:SF1">
    <property type="entry name" value="DNA-BINDING TRANSCRIPTIONAL ACTIVATOR ADER"/>
    <property type="match status" value="1"/>
</dbReference>
<organism evidence="4">
    <name type="scientific">freshwater metagenome</name>
    <dbReference type="NCBI Taxonomy" id="449393"/>
    <lineage>
        <taxon>unclassified sequences</taxon>
        <taxon>metagenomes</taxon>
        <taxon>ecological metagenomes</taxon>
    </lineage>
</organism>
<evidence type="ECO:0000256" key="1">
    <source>
        <dbReference type="SAM" id="MobiDB-lite"/>
    </source>
</evidence>
<proteinExistence type="predicted"/>
<evidence type="ECO:0000259" key="3">
    <source>
        <dbReference type="Pfam" id="PF14361"/>
    </source>
</evidence>
<sequence length="421" mass="46913">MSATQSSATAPRSTGVLDDEPPTWARTVASHFDFDALCDEVVHLCSEAAFAQFAEDLEFMLAMRASVSENLRALQNVLCGRVVIDQVRLSEPLKFASVQAQLGIPQTAMQKSYRVSFLTQWRELTGAFHAEAERQDASREQATMAIEWLTNTIFGYQDHVASLVADTYAREDENLSRSRLHVQHRLIREVLKSDGDDLTPSEIDTIGYTLNQAHLAVLLPNVPWGAANQLATGLRAVGLPNQVLVYPLTLRSTVIWLGKRGSWSREIMAGLKTTLVNSGVLASMSDTSEGLKGFRGSFEEVRQIERLRPALGHGASVQVIQHADVGLEILMMRDRPLATRFVEAELGPLSDDTVEAQRLRETLEASFKFGSHVAAAEYLQLHEHTVRNRLHKAEEILGTSVLERRIEIQVALRLRKLLVRR</sequence>
<dbReference type="EMBL" id="CAFBNB010000050">
    <property type="protein sequence ID" value="CAB4924431.1"/>
    <property type="molecule type" value="Genomic_DNA"/>
</dbReference>
<dbReference type="InterPro" id="IPR051448">
    <property type="entry name" value="CdaR-like_regulators"/>
</dbReference>
<dbReference type="Gene3D" id="1.10.10.2840">
    <property type="entry name" value="PucR C-terminal helix-turn-helix domain"/>
    <property type="match status" value="1"/>
</dbReference>
<gene>
    <name evidence="4" type="ORF">UFOPK3720_00400</name>
</gene>
<reference evidence="4" key="1">
    <citation type="submission" date="2020-05" db="EMBL/GenBank/DDBJ databases">
        <authorList>
            <person name="Chiriac C."/>
            <person name="Salcher M."/>
            <person name="Ghai R."/>
            <person name="Kavagutti S V."/>
        </authorList>
    </citation>
    <scope>NUCLEOTIDE SEQUENCE</scope>
</reference>
<dbReference type="InterPro" id="IPR025751">
    <property type="entry name" value="RsbRD_N_dom"/>
</dbReference>
<dbReference type="AlphaFoldDB" id="A0A6J7I142"/>
<evidence type="ECO:0000259" key="2">
    <source>
        <dbReference type="Pfam" id="PF13556"/>
    </source>
</evidence>
<feature type="compositionally biased region" description="Polar residues" evidence="1">
    <location>
        <begin position="1"/>
        <end position="12"/>
    </location>
</feature>
<protein>
    <submittedName>
        <fullName evidence="4">Unannotated protein</fullName>
    </submittedName>
</protein>
<dbReference type="InterPro" id="IPR042070">
    <property type="entry name" value="PucR_C-HTH_sf"/>
</dbReference>
<dbReference type="Pfam" id="PF14361">
    <property type="entry name" value="RsbRD_N"/>
    <property type="match status" value="1"/>
</dbReference>
<evidence type="ECO:0000313" key="4">
    <source>
        <dbReference type="EMBL" id="CAB4924431.1"/>
    </source>
</evidence>
<dbReference type="InterPro" id="IPR025736">
    <property type="entry name" value="PucR_C-HTH_dom"/>
</dbReference>
<feature type="domain" description="RsbT co-antagonist protein RsbRD N-terminal" evidence="3">
    <location>
        <begin position="35"/>
        <end position="179"/>
    </location>
</feature>
<feature type="domain" description="PucR C-terminal helix-turn-helix" evidence="2">
    <location>
        <begin position="359"/>
        <end position="414"/>
    </location>
</feature>
<dbReference type="Pfam" id="PF13556">
    <property type="entry name" value="HTH_30"/>
    <property type="match status" value="1"/>
</dbReference>
<dbReference type="PANTHER" id="PTHR33744">
    <property type="entry name" value="CARBOHYDRATE DIACID REGULATOR"/>
    <property type="match status" value="1"/>
</dbReference>